<protein>
    <recommendedName>
        <fullName evidence="6">Leucine-rich repeat domain-containing protein</fullName>
    </recommendedName>
</protein>
<evidence type="ECO:0000256" key="2">
    <source>
        <dbReference type="ARBA" id="ARBA00022737"/>
    </source>
</evidence>
<keyword evidence="3" id="KW-0472">Membrane</keyword>
<dbReference type="SUPFAM" id="SSF52058">
    <property type="entry name" value="L domain-like"/>
    <property type="match status" value="1"/>
</dbReference>
<dbReference type="InterPro" id="IPR032675">
    <property type="entry name" value="LRR_dom_sf"/>
</dbReference>
<accession>A0ABM9QFM8</accession>
<feature type="transmembrane region" description="Helical" evidence="3">
    <location>
        <begin position="12"/>
        <end position="38"/>
    </location>
</feature>
<sequence length="299" mass="33840">MRDLFIMKHKTIFSTMIIITCILIIFLAIVIGFGIWFLNSDNETEADLQWKRKTINDCINQTSQNYDEIRELVCDPGSDVALLGHDYDLLSKLTNLETITIVGISDASDAQNFFEELTKLKKLTSVNIVDSPIGSIRKLADIRSLSSLCIRSNPYGGARFKIDDIDLLGTEGSFKNLKSLELYDVQIETLPDLSELTKLKSLSISGADFTKLDDESVNWENIVSLNINSTNIHSIDKEIINKLYNLKALDVSYCNITDISFVLNLPKLEEFSYLGHDTHGIDLKCLNEHPNYDEAWMKD</sequence>
<gene>
    <name evidence="4" type="ORF">RBI_I00940</name>
</gene>
<proteinExistence type="predicted"/>
<keyword evidence="2" id="KW-0677">Repeat</keyword>
<keyword evidence="5" id="KW-1185">Reference proteome</keyword>
<keyword evidence="3" id="KW-0812">Transmembrane</keyword>
<dbReference type="InterPro" id="IPR001611">
    <property type="entry name" value="Leu-rich_rpt"/>
</dbReference>
<dbReference type="EMBL" id="HF545616">
    <property type="protein sequence ID" value="CCO04655.1"/>
    <property type="molecule type" value="Genomic_DNA"/>
</dbReference>
<dbReference type="PANTHER" id="PTHR46652">
    <property type="entry name" value="LEUCINE-RICH REPEAT AND IQ DOMAIN-CONTAINING PROTEIN 1-RELATED"/>
    <property type="match status" value="1"/>
</dbReference>
<organism evidence="4 5">
    <name type="scientific">Ruminococcus bicirculans</name>
    <name type="common">ex Wegman et al. 2014</name>
    <dbReference type="NCBI Taxonomy" id="1160721"/>
    <lineage>
        <taxon>Bacteria</taxon>
        <taxon>Bacillati</taxon>
        <taxon>Bacillota</taxon>
        <taxon>Clostridia</taxon>
        <taxon>Eubacteriales</taxon>
        <taxon>Oscillospiraceae</taxon>
        <taxon>Ruminococcus</taxon>
    </lineage>
</organism>
<reference evidence="4 5" key="1">
    <citation type="journal article" date="2014" name="Int. J. Syst. Evol. Microbiol.">
        <title>Complete genome of a new Firmicutes species belonging to the dominant human colonic microbiota ('Ruminococcus bicirculans') reveals two chromosomes and a selective capacity to utilize plant glucans.</title>
        <authorList>
            <consortium name="NISC Comparative Sequencing Program"/>
            <person name="Wegmann U."/>
            <person name="Louis P."/>
            <person name="Goesmann A."/>
            <person name="Henrissat B."/>
            <person name="Duncan S.H."/>
            <person name="Flint H.J."/>
        </authorList>
    </citation>
    <scope>NUCLEOTIDE SEQUENCE [LARGE SCALE GENOMIC DNA]</scope>
    <source>
        <strain evidence="4 5">80/3</strain>
    </source>
</reference>
<evidence type="ECO:0000256" key="3">
    <source>
        <dbReference type="SAM" id="Phobius"/>
    </source>
</evidence>
<keyword evidence="3" id="KW-1133">Transmembrane helix</keyword>
<dbReference type="InterPro" id="IPR050836">
    <property type="entry name" value="SDS22/Internalin_LRR"/>
</dbReference>
<evidence type="ECO:0008006" key="6">
    <source>
        <dbReference type="Google" id="ProtNLM"/>
    </source>
</evidence>
<evidence type="ECO:0000313" key="5">
    <source>
        <dbReference type="Proteomes" id="UP000027600"/>
    </source>
</evidence>
<evidence type="ECO:0000313" key="4">
    <source>
        <dbReference type="EMBL" id="CCO04655.1"/>
    </source>
</evidence>
<evidence type="ECO:0000256" key="1">
    <source>
        <dbReference type="ARBA" id="ARBA00022614"/>
    </source>
</evidence>
<name>A0ABM9QFM8_9FIRM</name>
<dbReference type="Proteomes" id="UP000027600">
    <property type="component" value="Chromosome I"/>
</dbReference>
<keyword evidence="1" id="KW-0433">Leucine-rich repeat</keyword>
<dbReference type="PROSITE" id="PS51450">
    <property type="entry name" value="LRR"/>
    <property type="match status" value="2"/>
</dbReference>
<dbReference type="Gene3D" id="3.80.10.10">
    <property type="entry name" value="Ribonuclease Inhibitor"/>
    <property type="match status" value="1"/>
</dbReference>
<dbReference type="PANTHER" id="PTHR46652:SF3">
    <property type="entry name" value="LEUCINE-RICH REPEAT-CONTAINING PROTEIN 9"/>
    <property type="match status" value="1"/>
</dbReference>